<dbReference type="AlphaFoldDB" id="T0XWV9"/>
<dbReference type="Gene3D" id="1.10.10.60">
    <property type="entry name" value="Homeodomain-like"/>
    <property type="match status" value="1"/>
</dbReference>
<protein>
    <submittedName>
        <fullName evidence="12">RNA polymerase factor sigma-54</fullName>
    </submittedName>
</protein>
<dbReference type="InterPro" id="IPR007046">
    <property type="entry name" value="RNA_pol_sigma_54_core-bd"/>
</dbReference>
<dbReference type="PRINTS" id="PR00045">
    <property type="entry name" value="SIGMA54FCT"/>
</dbReference>
<feature type="compositionally biased region" description="Basic and acidic residues" evidence="9">
    <location>
        <begin position="83"/>
        <end position="115"/>
    </location>
</feature>
<dbReference type="EMBL" id="AUZY01012898">
    <property type="protein sequence ID" value="EQD27306.1"/>
    <property type="molecule type" value="Genomic_DNA"/>
</dbReference>
<name>T0XWV9_9ZZZZ</name>
<proteinExistence type="inferred from homology"/>
<dbReference type="InterPro" id="IPR038709">
    <property type="entry name" value="RpoN_core-bd_sf"/>
</dbReference>
<comment type="similarity">
    <text evidence="1">Belongs to the sigma-54 factor family.</text>
</comment>
<keyword evidence="6" id="KW-0731">Sigma factor</keyword>
<dbReference type="Gene3D" id="1.10.10.1330">
    <property type="entry name" value="RNA polymerase sigma-54 factor, core-binding domain"/>
    <property type="match status" value="1"/>
</dbReference>
<comment type="caution">
    <text evidence="12">The sequence shown here is derived from an EMBL/GenBank/DDBJ whole genome shotgun (WGS) entry which is preliminary data.</text>
</comment>
<evidence type="ECO:0000256" key="3">
    <source>
        <dbReference type="ARBA" id="ARBA00022679"/>
    </source>
</evidence>
<dbReference type="Pfam" id="PF04552">
    <property type="entry name" value="Sigma54_DBD"/>
    <property type="match status" value="1"/>
</dbReference>
<dbReference type="PIRSF" id="PIRSF000774">
    <property type="entry name" value="RpoN"/>
    <property type="match status" value="1"/>
</dbReference>
<dbReference type="PROSITE" id="PS00718">
    <property type="entry name" value="SIGMA54_2"/>
    <property type="match status" value="1"/>
</dbReference>
<evidence type="ECO:0000256" key="4">
    <source>
        <dbReference type="ARBA" id="ARBA00022695"/>
    </source>
</evidence>
<feature type="region of interest" description="Disordered" evidence="9">
    <location>
        <begin position="66"/>
        <end position="140"/>
    </location>
</feature>
<dbReference type="Pfam" id="PF04963">
    <property type="entry name" value="Sigma54_CBD"/>
    <property type="match status" value="1"/>
</dbReference>
<evidence type="ECO:0000256" key="9">
    <source>
        <dbReference type="SAM" id="MobiDB-lite"/>
    </source>
</evidence>
<dbReference type="GO" id="GO:0000428">
    <property type="term" value="C:DNA-directed RNA polymerase complex"/>
    <property type="evidence" value="ECO:0007669"/>
    <property type="project" value="UniProtKB-KW"/>
</dbReference>
<keyword evidence="3" id="KW-0808">Transferase</keyword>
<feature type="domain" description="RNA polymerase sigma factor 54 DNA-binding" evidence="10">
    <location>
        <begin position="345"/>
        <end position="503"/>
    </location>
</feature>
<evidence type="ECO:0000256" key="8">
    <source>
        <dbReference type="ARBA" id="ARBA00023163"/>
    </source>
</evidence>
<keyword evidence="4" id="KW-0548">Nucleotidyltransferase</keyword>
<dbReference type="GO" id="GO:0016779">
    <property type="term" value="F:nucleotidyltransferase activity"/>
    <property type="evidence" value="ECO:0007669"/>
    <property type="project" value="UniProtKB-KW"/>
</dbReference>
<dbReference type="NCBIfam" id="NF009118">
    <property type="entry name" value="PRK12469.1"/>
    <property type="match status" value="1"/>
</dbReference>
<organism evidence="12">
    <name type="scientific">mine drainage metagenome</name>
    <dbReference type="NCBI Taxonomy" id="410659"/>
    <lineage>
        <taxon>unclassified sequences</taxon>
        <taxon>metagenomes</taxon>
        <taxon>ecological metagenomes</taxon>
    </lineage>
</organism>
<evidence type="ECO:0000313" key="12">
    <source>
        <dbReference type="EMBL" id="EQD27306.1"/>
    </source>
</evidence>
<reference evidence="12" key="2">
    <citation type="journal article" date="2014" name="ISME J.">
        <title>Microbial stratification in low pH oxic and suboxic macroscopic growths along an acid mine drainage.</title>
        <authorList>
            <person name="Mendez-Garcia C."/>
            <person name="Mesa V."/>
            <person name="Sprenger R.R."/>
            <person name="Richter M."/>
            <person name="Diez M.S."/>
            <person name="Solano J."/>
            <person name="Bargiela R."/>
            <person name="Golyshina O.V."/>
            <person name="Manteca A."/>
            <person name="Ramos J.L."/>
            <person name="Gallego J.R."/>
            <person name="Llorente I."/>
            <person name="Martins Dos Santos V.A."/>
            <person name="Jensen O.N."/>
            <person name="Pelaez A.I."/>
            <person name="Sanchez J."/>
            <person name="Ferrer M."/>
        </authorList>
    </citation>
    <scope>NUCLEOTIDE SEQUENCE</scope>
</reference>
<dbReference type="PROSITE" id="PS00717">
    <property type="entry name" value="SIGMA54_1"/>
    <property type="match status" value="1"/>
</dbReference>
<evidence type="ECO:0000256" key="7">
    <source>
        <dbReference type="ARBA" id="ARBA00023125"/>
    </source>
</evidence>
<evidence type="ECO:0000256" key="6">
    <source>
        <dbReference type="ARBA" id="ARBA00023082"/>
    </source>
</evidence>
<sequence>MKPGLQLRLHQQLTLTPQLQQAIRLLQLSRLELETELRELAESNPLLELDGEGVDEPELETADGAAAEAAAPVANTTDNVEFGEMRGDGAGQDDRGADERRDERGDDRGDDRGTDAWDGEEFGATSYGNGANHDDDDGFEAQDAAPVSLHEHLLHQVNLLNLSPRDRAIALALIDAVDEDGYLREGLASVQAALREPTVGLDEIEAVRHRLQQLDPSGVASLDLRECLSAQLRGLAPDTEHLHLAQAMIAEHLEALAKRDFARIARSLQAPPEAVAEAAALIRTLDPRPGAALGAAPVEYVAPDAYVLREQGRWRVRLAAGNQPKLGLNRHYCGLIARARREDAAYLKGQLQEARWLIKSLQARADTLLRVAEAIVRQQSAFLDFGPEAMRPLVLREIAEEVGMHESTISRVTTRKYLHTPRGTFEFKYFFSSGVSTDDGGAASATAVQALIRKLVGDENPRQPLSDQALATELNQRGIQVARRTVAKYREALRIPSSSERQRAG</sequence>
<dbReference type="InterPro" id="IPR000394">
    <property type="entry name" value="RNA_pol_sigma_54"/>
</dbReference>
<gene>
    <name evidence="12" type="ORF">B1B_19203</name>
</gene>
<keyword evidence="2" id="KW-0240">DNA-directed RNA polymerase</keyword>
<feature type="domain" description="RNA polymerase sigma factor 54 core-binding" evidence="11">
    <location>
        <begin position="139"/>
        <end position="332"/>
    </location>
</feature>
<dbReference type="GO" id="GO:0003677">
    <property type="term" value="F:DNA binding"/>
    <property type="evidence" value="ECO:0007669"/>
    <property type="project" value="UniProtKB-KW"/>
</dbReference>
<keyword evidence="5" id="KW-0805">Transcription regulation</keyword>
<dbReference type="NCBIfam" id="NF004595">
    <property type="entry name" value="PRK05932.1-2"/>
    <property type="match status" value="1"/>
</dbReference>
<evidence type="ECO:0000259" key="11">
    <source>
        <dbReference type="Pfam" id="PF04963"/>
    </source>
</evidence>
<dbReference type="Pfam" id="PF00309">
    <property type="entry name" value="Sigma54_AID"/>
    <property type="match status" value="1"/>
</dbReference>
<dbReference type="GO" id="GO:0006352">
    <property type="term" value="P:DNA-templated transcription initiation"/>
    <property type="evidence" value="ECO:0007669"/>
    <property type="project" value="InterPro"/>
</dbReference>
<dbReference type="NCBIfam" id="TIGR02395">
    <property type="entry name" value="rpoN_sigma"/>
    <property type="match status" value="1"/>
</dbReference>
<evidence type="ECO:0000256" key="1">
    <source>
        <dbReference type="ARBA" id="ARBA00008798"/>
    </source>
</evidence>
<evidence type="ECO:0000256" key="5">
    <source>
        <dbReference type="ARBA" id="ARBA00023015"/>
    </source>
</evidence>
<reference evidence="12" key="1">
    <citation type="submission" date="2013-08" db="EMBL/GenBank/DDBJ databases">
        <authorList>
            <person name="Mendez C."/>
            <person name="Richter M."/>
            <person name="Ferrer M."/>
            <person name="Sanchez J."/>
        </authorList>
    </citation>
    <scope>NUCLEOTIDE SEQUENCE</scope>
</reference>
<dbReference type="InterPro" id="IPR007634">
    <property type="entry name" value="RNA_pol_sigma_54_DNA-bd"/>
</dbReference>
<keyword evidence="7" id="KW-0238">DNA-binding</keyword>
<dbReference type="GO" id="GO:0016987">
    <property type="term" value="F:sigma factor activity"/>
    <property type="evidence" value="ECO:0007669"/>
    <property type="project" value="UniProtKB-KW"/>
</dbReference>
<dbReference type="PROSITE" id="PS50044">
    <property type="entry name" value="SIGMA54_3"/>
    <property type="match status" value="1"/>
</dbReference>
<dbReference type="PANTHER" id="PTHR32248:SF4">
    <property type="entry name" value="RNA POLYMERASE SIGMA-54 FACTOR"/>
    <property type="match status" value="1"/>
</dbReference>
<keyword evidence="8" id="KW-0804">Transcription</keyword>
<evidence type="ECO:0000259" key="10">
    <source>
        <dbReference type="Pfam" id="PF04552"/>
    </source>
</evidence>
<evidence type="ECO:0000256" key="2">
    <source>
        <dbReference type="ARBA" id="ARBA00022478"/>
    </source>
</evidence>
<dbReference type="GO" id="GO:0001216">
    <property type="term" value="F:DNA-binding transcription activator activity"/>
    <property type="evidence" value="ECO:0007669"/>
    <property type="project" value="InterPro"/>
</dbReference>
<accession>T0XWV9</accession>
<dbReference type="PANTHER" id="PTHR32248">
    <property type="entry name" value="RNA POLYMERASE SIGMA-54 FACTOR"/>
    <property type="match status" value="1"/>
</dbReference>